<accession>A0A2M9ZFU8</accession>
<evidence type="ECO:0000313" key="1">
    <source>
        <dbReference type="EMBL" id="PJZ67264.1"/>
    </source>
</evidence>
<organism evidence="1 2">
    <name type="scientific">Leptospira wolffii</name>
    <dbReference type="NCBI Taxonomy" id="409998"/>
    <lineage>
        <taxon>Bacteria</taxon>
        <taxon>Pseudomonadati</taxon>
        <taxon>Spirochaetota</taxon>
        <taxon>Spirochaetia</taxon>
        <taxon>Leptospirales</taxon>
        <taxon>Leptospiraceae</taxon>
        <taxon>Leptospira</taxon>
    </lineage>
</organism>
<dbReference type="Proteomes" id="UP000231912">
    <property type="component" value="Unassembled WGS sequence"/>
</dbReference>
<dbReference type="EMBL" id="NPDT01000001">
    <property type="protein sequence ID" value="PJZ67264.1"/>
    <property type="molecule type" value="Genomic_DNA"/>
</dbReference>
<protein>
    <submittedName>
        <fullName evidence="1">Uncharacterized protein</fullName>
    </submittedName>
</protein>
<sequence>MIVLIYFASDEKLNEFRSRLSVPNQYLFPGRSLKFLAQIRKTENSFRYAFPYFYLIYPILLRLRVHGKL</sequence>
<reference evidence="1 2" key="1">
    <citation type="submission" date="2017-07" db="EMBL/GenBank/DDBJ databases">
        <title>Leptospira spp. isolated from tropical soils.</title>
        <authorList>
            <person name="Thibeaux R."/>
            <person name="Iraola G."/>
            <person name="Ferres I."/>
            <person name="Bierque E."/>
            <person name="Girault D."/>
            <person name="Soupe-Gilbert M.-E."/>
            <person name="Picardeau M."/>
            <person name="Goarant C."/>
        </authorList>
    </citation>
    <scope>NUCLEOTIDE SEQUENCE [LARGE SCALE GENOMIC DNA]</scope>
    <source>
        <strain evidence="1 2">FH2-C-A2</strain>
    </source>
</reference>
<gene>
    <name evidence="1" type="ORF">CH371_04210</name>
</gene>
<proteinExistence type="predicted"/>
<evidence type="ECO:0000313" key="2">
    <source>
        <dbReference type="Proteomes" id="UP000231912"/>
    </source>
</evidence>
<name>A0A2M9ZFU8_9LEPT</name>
<dbReference type="AlphaFoldDB" id="A0A2M9ZFU8"/>
<comment type="caution">
    <text evidence="1">The sequence shown here is derived from an EMBL/GenBank/DDBJ whole genome shotgun (WGS) entry which is preliminary data.</text>
</comment>